<feature type="transmembrane region" description="Helical" evidence="7">
    <location>
        <begin position="231"/>
        <end position="257"/>
    </location>
</feature>
<protein>
    <recommendedName>
        <fullName evidence="10">Sodium/sulfate symporter</fullName>
    </recommendedName>
</protein>
<keyword evidence="4" id="KW-0934">Plastid</keyword>
<feature type="transmembrane region" description="Helical" evidence="7">
    <location>
        <begin position="73"/>
        <end position="94"/>
    </location>
</feature>
<comment type="subcellular location">
    <subcellularLocation>
        <location evidence="1">Plastid</location>
        <location evidence="1">Chloroplast inner membrane</location>
        <topology evidence="1">Multi-pass membrane protein</topology>
    </subcellularLocation>
</comment>
<organism evidence="8 9">
    <name type="scientific">Ostreobium quekettii</name>
    <dbReference type="NCBI Taxonomy" id="121088"/>
    <lineage>
        <taxon>Eukaryota</taxon>
        <taxon>Viridiplantae</taxon>
        <taxon>Chlorophyta</taxon>
        <taxon>core chlorophytes</taxon>
        <taxon>Ulvophyceae</taxon>
        <taxon>TCBD clade</taxon>
        <taxon>Bryopsidales</taxon>
        <taxon>Ostreobineae</taxon>
        <taxon>Ostreobiaceae</taxon>
        <taxon>Ostreobium</taxon>
    </lineage>
</organism>
<keyword evidence="9" id="KW-1185">Reference proteome</keyword>
<feature type="transmembrane region" description="Helical" evidence="7">
    <location>
        <begin position="307"/>
        <end position="326"/>
    </location>
</feature>
<feature type="transmembrane region" description="Helical" evidence="7">
    <location>
        <begin position="459"/>
        <end position="485"/>
    </location>
</feature>
<dbReference type="Pfam" id="PF00939">
    <property type="entry name" value="Na_sulph_symp"/>
    <property type="match status" value="1"/>
</dbReference>
<comment type="similarity">
    <text evidence="2">Belongs to the SLC13A/DASS transporter (TC 2.A.47) family. DIT1 subfamily.</text>
</comment>
<name>A0A8S1J8V5_9CHLO</name>
<dbReference type="PANTHER" id="PTHR42826">
    <property type="entry name" value="DICARBOXYLATE TRANSPORTER 2.1, CHLOROPLASTIC"/>
    <property type="match status" value="1"/>
</dbReference>
<evidence type="ECO:0000256" key="4">
    <source>
        <dbReference type="ARBA" id="ARBA00022780"/>
    </source>
</evidence>
<evidence type="ECO:0008006" key="10">
    <source>
        <dbReference type="Google" id="ProtNLM"/>
    </source>
</evidence>
<feature type="transmembrane region" description="Helical" evidence="7">
    <location>
        <begin position="50"/>
        <end position="66"/>
    </location>
</feature>
<feature type="transmembrane region" description="Helical" evidence="7">
    <location>
        <begin position="128"/>
        <end position="151"/>
    </location>
</feature>
<evidence type="ECO:0000256" key="7">
    <source>
        <dbReference type="SAM" id="Phobius"/>
    </source>
</evidence>
<dbReference type="OrthoDB" id="1695362at2759"/>
<reference evidence="8" key="1">
    <citation type="submission" date="2020-12" db="EMBL/GenBank/DDBJ databases">
        <authorList>
            <person name="Iha C."/>
        </authorList>
    </citation>
    <scope>NUCLEOTIDE SEQUENCE</scope>
</reference>
<keyword evidence="5 7" id="KW-1133">Transmembrane helix</keyword>
<keyword evidence="4" id="KW-1001">Plastid inner membrane</keyword>
<comment type="caution">
    <text evidence="8">The sequence shown here is derived from an EMBL/GenBank/DDBJ whole genome shotgun (WGS) entry which is preliminary data.</text>
</comment>
<keyword evidence="3 7" id="KW-0812">Transmembrane</keyword>
<evidence type="ECO:0000256" key="5">
    <source>
        <dbReference type="ARBA" id="ARBA00022989"/>
    </source>
</evidence>
<accession>A0A8S1J8V5</accession>
<keyword evidence="6 7" id="KW-0472">Membrane</keyword>
<gene>
    <name evidence="8" type="ORF">OSTQU699_LOCUS8046</name>
</gene>
<feature type="transmembrane region" description="Helical" evidence="7">
    <location>
        <begin position="404"/>
        <end position="431"/>
    </location>
</feature>
<dbReference type="GO" id="GO:0009706">
    <property type="term" value="C:chloroplast inner membrane"/>
    <property type="evidence" value="ECO:0007669"/>
    <property type="project" value="UniProtKB-SubCell"/>
</dbReference>
<sequence>MGNQGRWRCPGPCRELAARVLRLQWRLIVTIAAGVGVHACPRPEGIDPEGWGLVAVFVGTIVGILLETLPSGACALIGASIAVLIGSLPFSAAFKGFSQEAPWLITIAIFLSTGINKMQLGQRITCNLVYIFGSSALGLTYSLVISEFLLGPGVPNVASRSGAILLPIIRSMAEICGSKPSNGTEKKLGAYLMVTCFQTAAVTSATFLTASPLNPFSTALAKHQMHQEFTWLTWVKGAIVPAFLDIMLIPLVVWVVYPPQMTDTTEAKYLASNKLRLMGRMKPEEWTMLGAMVITVVLWLVGPVVGISTIVAAAIGIMIALVLELIEWKDCLAAKTAWNTITWLSVLTAMANQLSETGVTDVMQRHTLPLLKALEWHWFPSVLLLAILYVYIHHLIASSIAHVAALYTFFLALAMSVGGPPLLASLIFGYFSNMMETISPFCAAHGPLFLGQGYVSLPAFLGIGVLVSAFNVVVWMGVGPVWWSFVGFWN</sequence>
<dbReference type="AlphaFoldDB" id="A0A8S1J8V5"/>
<evidence type="ECO:0000256" key="6">
    <source>
        <dbReference type="ARBA" id="ARBA00023136"/>
    </source>
</evidence>
<feature type="transmembrane region" description="Helical" evidence="7">
    <location>
        <begin position="100"/>
        <end position="116"/>
    </location>
</feature>
<evidence type="ECO:0000313" key="9">
    <source>
        <dbReference type="Proteomes" id="UP000708148"/>
    </source>
</evidence>
<dbReference type="NCBIfam" id="TIGR00785">
    <property type="entry name" value="dass"/>
    <property type="match status" value="1"/>
</dbReference>
<proteinExistence type="inferred from homology"/>
<dbReference type="EMBL" id="CAJHUC010001911">
    <property type="protein sequence ID" value="CAD7702689.1"/>
    <property type="molecule type" value="Genomic_DNA"/>
</dbReference>
<dbReference type="Proteomes" id="UP000708148">
    <property type="component" value="Unassembled WGS sequence"/>
</dbReference>
<feature type="transmembrane region" description="Helical" evidence="7">
    <location>
        <begin position="188"/>
        <end position="211"/>
    </location>
</feature>
<feature type="transmembrane region" description="Helical" evidence="7">
    <location>
        <begin position="20"/>
        <end position="38"/>
    </location>
</feature>
<dbReference type="InterPro" id="IPR001898">
    <property type="entry name" value="SLC13A/DASS"/>
</dbReference>
<dbReference type="GO" id="GO:0015140">
    <property type="term" value="F:malate transmembrane transporter activity"/>
    <property type="evidence" value="ECO:0007669"/>
    <property type="project" value="UniProtKB-ARBA"/>
</dbReference>
<evidence type="ECO:0000256" key="3">
    <source>
        <dbReference type="ARBA" id="ARBA00022692"/>
    </source>
</evidence>
<feature type="transmembrane region" description="Helical" evidence="7">
    <location>
        <begin position="375"/>
        <end position="392"/>
    </location>
</feature>
<evidence type="ECO:0000256" key="2">
    <source>
        <dbReference type="ARBA" id="ARBA00007349"/>
    </source>
</evidence>
<evidence type="ECO:0000313" key="8">
    <source>
        <dbReference type="EMBL" id="CAD7702689.1"/>
    </source>
</evidence>
<evidence type="ECO:0000256" key="1">
    <source>
        <dbReference type="ARBA" id="ARBA00004478"/>
    </source>
</evidence>
<dbReference type="InterPro" id="IPR030676">
    <property type="entry name" value="CitT-rel"/>
</dbReference>